<evidence type="ECO:0000256" key="3">
    <source>
        <dbReference type="ARBA" id="ARBA00006332"/>
    </source>
</evidence>
<dbReference type="AlphaFoldDB" id="A0AA88RYB4"/>
<dbReference type="Proteomes" id="UP001187471">
    <property type="component" value="Unassembled WGS sequence"/>
</dbReference>
<evidence type="ECO:0000256" key="6">
    <source>
        <dbReference type="ARBA" id="ARBA00022895"/>
    </source>
</evidence>
<evidence type="ECO:0000256" key="4">
    <source>
        <dbReference type="ARBA" id="ARBA00016175"/>
    </source>
</evidence>
<sequence length="268" mass="29180">MLIPASFVVINSIIVSNNQYRDGCNSPSAASGLHNVALETLPTALISEIVQCLEHKQMQLHCKVAAVYMLILEKNRKVVSHHQLLPSVSPAVKIPLAGIVLDDGSSSCCCWTGDERAATLLRLHEGTQSEASGGNISRTKKTMIGQPGSSIRSRLDKILEQHGRVVVKNYGSMYDSSCQDLTICVGSELAISSSDEEFLKLVILNACFSTFWTVVGSLMKSDALGRLEGRLMKLDLTMPPLQNVWATEVLRPNALAEARNVMEELLNS</sequence>
<comment type="similarity">
    <text evidence="3">Belongs to the CTC1 family.</text>
</comment>
<evidence type="ECO:0000256" key="2">
    <source>
        <dbReference type="ARBA" id="ARBA00004574"/>
    </source>
</evidence>
<organism evidence="9 10">
    <name type="scientific">Escallonia rubra</name>
    <dbReference type="NCBI Taxonomy" id="112253"/>
    <lineage>
        <taxon>Eukaryota</taxon>
        <taxon>Viridiplantae</taxon>
        <taxon>Streptophyta</taxon>
        <taxon>Embryophyta</taxon>
        <taxon>Tracheophyta</taxon>
        <taxon>Spermatophyta</taxon>
        <taxon>Magnoliopsida</taxon>
        <taxon>eudicotyledons</taxon>
        <taxon>Gunneridae</taxon>
        <taxon>Pentapetalae</taxon>
        <taxon>asterids</taxon>
        <taxon>campanulids</taxon>
        <taxon>Escalloniales</taxon>
        <taxon>Escalloniaceae</taxon>
        <taxon>Escallonia</taxon>
    </lineage>
</organism>
<dbReference type="PANTHER" id="PTHR14865">
    <property type="entry name" value="CST COMPLEX SUBUNIT CTC1"/>
    <property type="match status" value="1"/>
</dbReference>
<evidence type="ECO:0000256" key="1">
    <source>
        <dbReference type="ARBA" id="ARBA00004123"/>
    </source>
</evidence>
<keyword evidence="8" id="KW-0539">Nucleus</keyword>
<gene>
    <name evidence="9" type="ORF">RJ640_020309</name>
</gene>
<evidence type="ECO:0000256" key="8">
    <source>
        <dbReference type="ARBA" id="ARBA00023242"/>
    </source>
</evidence>
<dbReference type="PANTHER" id="PTHR14865:SF2">
    <property type="entry name" value="CST COMPLEX SUBUNIT CTC1"/>
    <property type="match status" value="1"/>
</dbReference>
<evidence type="ECO:0000256" key="7">
    <source>
        <dbReference type="ARBA" id="ARBA00023125"/>
    </source>
</evidence>
<dbReference type="GO" id="GO:1990879">
    <property type="term" value="C:CST complex"/>
    <property type="evidence" value="ECO:0007669"/>
    <property type="project" value="TreeGrafter"/>
</dbReference>
<comment type="caution">
    <text evidence="9">The sequence shown here is derived from an EMBL/GenBank/DDBJ whole genome shotgun (WGS) entry which is preliminary data.</text>
</comment>
<dbReference type="GO" id="GO:0010833">
    <property type="term" value="P:telomere maintenance via telomere lengthening"/>
    <property type="evidence" value="ECO:0007669"/>
    <property type="project" value="TreeGrafter"/>
</dbReference>
<keyword evidence="5" id="KW-0158">Chromosome</keyword>
<dbReference type="GO" id="GO:0003697">
    <property type="term" value="F:single-stranded DNA binding"/>
    <property type="evidence" value="ECO:0007669"/>
    <property type="project" value="TreeGrafter"/>
</dbReference>
<name>A0AA88RYB4_9ASTE</name>
<comment type="subcellular location">
    <subcellularLocation>
        <location evidence="2">Chromosome</location>
        <location evidence="2">Telomere</location>
    </subcellularLocation>
    <subcellularLocation>
        <location evidence="1">Nucleus</location>
    </subcellularLocation>
</comment>
<proteinExistence type="inferred from homology"/>
<evidence type="ECO:0000313" key="9">
    <source>
        <dbReference type="EMBL" id="KAK2992316.1"/>
    </source>
</evidence>
<keyword evidence="10" id="KW-1185">Reference proteome</keyword>
<dbReference type="GO" id="GO:0042162">
    <property type="term" value="F:telomeric DNA binding"/>
    <property type="evidence" value="ECO:0007669"/>
    <property type="project" value="TreeGrafter"/>
</dbReference>
<protein>
    <recommendedName>
        <fullName evidence="4">CST complex subunit CTC1</fullName>
    </recommendedName>
</protein>
<evidence type="ECO:0000313" key="10">
    <source>
        <dbReference type="Proteomes" id="UP001187471"/>
    </source>
</evidence>
<accession>A0AA88RYB4</accession>
<dbReference type="GO" id="GO:0045740">
    <property type="term" value="P:positive regulation of DNA replication"/>
    <property type="evidence" value="ECO:0007669"/>
    <property type="project" value="TreeGrafter"/>
</dbReference>
<reference evidence="9" key="1">
    <citation type="submission" date="2022-12" db="EMBL/GenBank/DDBJ databases">
        <title>Draft genome assemblies for two species of Escallonia (Escalloniales).</title>
        <authorList>
            <person name="Chanderbali A."/>
            <person name="Dervinis C."/>
            <person name="Anghel I."/>
            <person name="Soltis D."/>
            <person name="Soltis P."/>
            <person name="Zapata F."/>
        </authorList>
    </citation>
    <scope>NUCLEOTIDE SEQUENCE</scope>
    <source>
        <strain evidence="9">UCBG92.1500</strain>
        <tissue evidence="9">Leaf</tissue>
    </source>
</reference>
<keyword evidence="6" id="KW-0779">Telomere</keyword>
<keyword evidence="7" id="KW-0238">DNA-binding</keyword>
<dbReference type="EMBL" id="JAVXUO010000422">
    <property type="protein sequence ID" value="KAK2992316.1"/>
    <property type="molecule type" value="Genomic_DNA"/>
</dbReference>
<dbReference type="InterPro" id="IPR042617">
    <property type="entry name" value="CTC1-like"/>
</dbReference>
<evidence type="ECO:0000256" key="5">
    <source>
        <dbReference type="ARBA" id="ARBA00022454"/>
    </source>
</evidence>